<dbReference type="Bgee" id="ENSSMAG00000021368">
    <property type="expression patterns" value="Expressed in head kidney and 3 other cell types or tissues"/>
</dbReference>
<evidence type="ECO:0000313" key="15">
    <source>
        <dbReference type="EMBL" id="AWP01481.1"/>
    </source>
</evidence>
<evidence type="ECO:0000256" key="1">
    <source>
        <dbReference type="ARBA" id="ARBA00004123"/>
    </source>
</evidence>
<evidence type="ECO:0000256" key="13">
    <source>
        <dbReference type="SAM" id="MobiDB-lite"/>
    </source>
</evidence>
<protein>
    <recommendedName>
        <fullName evidence="12">Kinesin-like protein</fullName>
    </recommendedName>
</protein>
<dbReference type="InterPro" id="IPR027640">
    <property type="entry name" value="Kinesin-like_fam"/>
</dbReference>
<feature type="domain" description="Kinesin motor" evidence="14">
    <location>
        <begin position="8"/>
        <end position="352"/>
    </location>
</feature>
<keyword evidence="8 11" id="KW-0505">Motor protein</keyword>
<dbReference type="GO" id="GO:0003777">
    <property type="term" value="F:microtubule motor activity"/>
    <property type="evidence" value="ECO:0007669"/>
    <property type="project" value="InterPro"/>
</dbReference>
<reference evidence="16" key="3">
    <citation type="submission" date="2023-05" db="EMBL/GenBank/DDBJ databases">
        <title>High-quality long-read genome of Scophthalmus maximus.</title>
        <authorList>
            <person name="Lien S."/>
            <person name="Martinez P."/>
        </authorList>
    </citation>
    <scope>NUCLEOTIDE SEQUENCE [LARGE SCALE GENOMIC DNA]</scope>
</reference>
<dbReference type="EMBL" id="CP026247">
    <property type="protein sequence ID" value="AWP01481.1"/>
    <property type="molecule type" value="Genomic_DNA"/>
</dbReference>
<organism evidence="15 17">
    <name type="scientific">Scophthalmus maximus</name>
    <name type="common">Turbot</name>
    <name type="synonym">Psetta maxima</name>
    <dbReference type="NCBI Taxonomy" id="52904"/>
    <lineage>
        <taxon>Eukaryota</taxon>
        <taxon>Metazoa</taxon>
        <taxon>Chordata</taxon>
        <taxon>Craniata</taxon>
        <taxon>Vertebrata</taxon>
        <taxon>Euteleostomi</taxon>
        <taxon>Actinopterygii</taxon>
        <taxon>Neopterygii</taxon>
        <taxon>Teleostei</taxon>
        <taxon>Neoteleostei</taxon>
        <taxon>Acanthomorphata</taxon>
        <taxon>Carangaria</taxon>
        <taxon>Pleuronectiformes</taxon>
        <taxon>Pleuronectoidei</taxon>
        <taxon>Scophthalmidae</taxon>
        <taxon>Scophthalmus</taxon>
    </lineage>
</organism>
<keyword evidence="10" id="KW-0539">Nucleus</keyword>
<dbReference type="GO" id="GO:0005634">
    <property type="term" value="C:nucleus"/>
    <property type="evidence" value="ECO:0007669"/>
    <property type="project" value="UniProtKB-SubCell"/>
</dbReference>
<dbReference type="STRING" id="52904.ENSSMAP00000034956"/>
<evidence type="ECO:0000313" key="17">
    <source>
        <dbReference type="Proteomes" id="UP000246464"/>
    </source>
</evidence>
<name>A0A2U9BBZ4_SCOMX</name>
<evidence type="ECO:0000256" key="5">
    <source>
        <dbReference type="ARBA" id="ARBA00022741"/>
    </source>
</evidence>
<dbReference type="FunFam" id="3.40.850.10:FF:000027">
    <property type="entry name" value="Kinesin-like protein"/>
    <property type="match status" value="1"/>
</dbReference>
<gene>
    <name evidence="16" type="primary">KIF18A</name>
    <name evidence="15" type="ORF">SMAX5B_012509</name>
</gene>
<dbReference type="PROSITE" id="PS00411">
    <property type="entry name" value="KINESIN_MOTOR_1"/>
    <property type="match status" value="1"/>
</dbReference>
<feature type="compositionally biased region" description="Polar residues" evidence="13">
    <location>
        <begin position="660"/>
        <end position="669"/>
    </location>
</feature>
<dbReference type="Pfam" id="PF00225">
    <property type="entry name" value="Kinesin"/>
    <property type="match status" value="1"/>
</dbReference>
<dbReference type="InterPro" id="IPR001752">
    <property type="entry name" value="Kinesin_motor_dom"/>
</dbReference>
<keyword evidence="4 12" id="KW-0493">Microtubule</keyword>
<evidence type="ECO:0000256" key="3">
    <source>
        <dbReference type="ARBA" id="ARBA00022490"/>
    </source>
</evidence>
<dbReference type="GO" id="GO:0007018">
    <property type="term" value="P:microtubule-based movement"/>
    <property type="evidence" value="ECO:0007669"/>
    <property type="project" value="InterPro"/>
</dbReference>
<comment type="subcellular location">
    <subcellularLocation>
        <location evidence="2">Cytoplasm</location>
        <location evidence="2">Cytoskeleton</location>
    </subcellularLocation>
    <subcellularLocation>
        <location evidence="1">Nucleus</location>
    </subcellularLocation>
</comment>
<dbReference type="InterPro" id="IPR019821">
    <property type="entry name" value="Kinesin_motor_CS"/>
</dbReference>
<dbReference type="PANTHER" id="PTHR47968:SF73">
    <property type="entry name" value="KINESIN-LIKE PROTEIN"/>
    <property type="match status" value="1"/>
</dbReference>
<dbReference type="CDD" id="cd01370">
    <property type="entry name" value="KISc_KIP3_like"/>
    <property type="match status" value="1"/>
</dbReference>
<evidence type="ECO:0000313" key="16">
    <source>
        <dbReference type="Ensembl" id="ENSSMAP00000034956.1"/>
    </source>
</evidence>
<dbReference type="PRINTS" id="PR00380">
    <property type="entry name" value="KINESINHEAVY"/>
</dbReference>
<feature type="binding site" evidence="11">
    <location>
        <begin position="110"/>
        <end position="117"/>
    </location>
    <ligand>
        <name>ATP</name>
        <dbReference type="ChEBI" id="CHEBI:30616"/>
    </ligand>
</feature>
<dbReference type="Gene3D" id="3.40.850.10">
    <property type="entry name" value="Kinesin motor domain"/>
    <property type="match status" value="1"/>
</dbReference>
<reference evidence="15 17" key="1">
    <citation type="submission" date="2017-12" db="EMBL/GenBank/DDBJ databases">
        <title>Integrating genomic resources of turbot (Scophthalmus maximus) in depth evaluation of genetic and physical mapping variation across individuals.</title>
        <authorList>
            <person name="Martinez P."/>
        </authorList>
    </citation>
    <scope>NUCLEOTIDE SEQUENCE [LARGE SCALE GENOMIC DNA]</scope>
</reference>
<evidence type="ECO:0000256" key="2">
    <source>
        <dbReference type="ARBA" id="ARBA00004245"/>
    </source>
</evidence>
<dbReference type="GO" id="GO:0005524">
    <property type="term" value="F:ATP binding"/>
    <property type="evidence" value="ECO:0007669"/>
    <property type="project" value="UniProtKB-UniRule"/>
</dbReference>
<dbReference type="PROSITE" id="PS50067">
    <property type="entry name" value="KINESIN_MOTOR_2"/>
    <property type="match status" value="1"/>
</dbReference>
<dbReference type="GO" id="GO:0005819">
    <property type="term" value="C:spindle"/>
    <property type="evidence" value="ECO:0007669"/>
    <property type="project" value="UniProtKB-ARBA"/>
</dbReference>
<keyword evidence="7" id="KW-0175">Coiled coil</keyword>
<dbReference type="Ensembl" id="ENSSMAT00000035401.2">
    <property type="protein sequence ID" value="ENSSMAP00000034956.1"/>
    <property type="gene ID" value="ENSSMAG00000021368.2"/>
</dbReference>
<dbReference type="SMART" id="SM00129">
    <property type="entry name" value="KISc"/>
    <property type="match status" value="1"/>
</dbReference>
<dbReference type="SUPFAM" id="SSF52540">
    <property type="entry name" value="P-loop containing nucleoside triphosphate hydrolases"/>
    <property type="match status" value="1"/>
</dbReference>
<dbReference type="GeneTree" id="ENSGT00940000159058"/>
<dbReference type="Proteomes" id="UP000694558">
    <property type="component" value="Chromosome 5"/>
</dbReference>
<sequence length="915" mass="102932">MASDVCSHVKVIVRVRPPNDSEKRENCRNVVQVVDNHMLIFDPKEEDASGFGSQRGRNRNINKRANKDLKFVFDHVFGETSTQVDIFESTTKGVLDGLMNGFNCTVFAYGATGAGKTHTMLGAQNEPGVMYRTMTDLFKRMDDAKEEKEFAVAFSYLEVYNEQIRDLLANVGPLAVREDGSKGVVVQGLTLHQPKSAEHILEALDSGNRNRTQHPTDMNATSSRSHAVFQIYLRQQDKTASLNPNVCVAKMSLIDLAGSERASATNAKGARLREGANINRSLLALGNVINALADPKSKKAHIPYRDSKLTRLLKDSLGGNCRTVMIANVSPSSKSYDDTHNTLKYANRAKEIKSSLKSNVVSLDSHIGQYAVICEKQRQEILQLKKKLKDYEEKNMVPGTFNTISSQKQAEFKRVSEALQQIFLSRTQIRREQLDLERQLKENELRQRYSEEDNLQVQHFCAKEKTEKATCKHERKIASLRTQQQHICKRLKEAETRFLENDGWLHRVENEMKLLKSNDQTPEVLEKELHCHRLQLQVNDLQQHIKQMVALTTLQDQENKRMQKMLDILLPEYSRHYSALHGAGLVTGADERENYELEHLVLRERGVVWADQEGAGQQMKGEGIGMESQKTNEVGGIGLHSELAPVLSFSHLLYHQSSPCSAEGQTKRTSLCKAAPSPKGRGNQADMKQEPLPRMPIRRNLSASLPPQSPRTVAKVQVFEDGMFPLQCTPEPAQKTVQAPSPSSSSAMDPNMTFEVLDNDDQTASNATIILSGGSPSQASTSIDFSGHSQLHLPPKPNEAKQIPTKRQQIPSLQDVRRAKPTYMDMTSAAQGKRKFNRIREELTQGLSAPKRIKKDPSVTQRPLRVHRFAGSEENKPRRVVRSISEGNLSLIEPQKSKSIFYKTSQQFKRVTKRM</sequence>
<evidence type="ECO:0000256" key="6">
    <source>
        <dbReference type="ARBA" id="ARBA00022840"/>
    </source>
</evidence>
<dbReference type="InterPro" id="IPR036961">
    <property type="entry name" value="Kinesin_motor_dom_sf"/>
</dbReference>
<accession>A0A2U9BBZ4</accession>
<evidence type="ECO:0000256" key="12">
    <source>
        <dbReference type="RuleBase" id="RU000394"/>
    </source>
</evidence>
<dbReference type="GO" id="GO:0005874">
    <property type="term" value="C:microtubule"/>
    <property type="evidence" value="ECO:0007669"/>
    <property type="project" value="UniProtKB-KW"/>
</dbReference>
<dbReference type="OMA" id="QPMMSAV"/>
<evidence type="ECO:0000256" key="7">
    <source>
        <dbReference type="ARBA" id="ARBA00023054"/>
    </source>
</evidence>
<evidence type="ECO:0000259" key="14">
    <source>
        <dbReference type="PROSITE" id="PS50067"/>
    </source>
</evidence>
<dbReference type="PANTHER" id="PTHR47968">
    <property type="entry name" value="CENTROMERE PROTEIN E"/>
    <property type="match status" value="1"/>
</dbReference>
<evidence type="ECO:0000256" key="10">
    <source>
        <dbReference type="ARBA" id="ARBA00023242"/>
    </source>
</evidence>
<comment type="similarity">
    <text evidence="11 12">Belongs to the TRAFAC class myosin-kinesin ATPase superfamily. Kinesin family.</text>
</comment>
<feature type="region of interest" description="Disordered" evidence="13">
    <location>
        <begin position="660"/>
        <end position="688"/>
    </location>
</feature>
<dbReference type="AlphaFoldDB" id="A0A2U9BBZ4"/>
<keyword evidence="17" id="KW-1185">Reference proteome</keyword>
<dbReference type="GO" id="GO:0000278">
    <property type="term" value="P:mitotic cell cycle"/>
    <property type="evidence" value="ECO:0007669"/>
    <property type="project" value="UniProtKB-ARBA"/>
</dbReference>
<dbReference type="InterPro" id="IPR027417">
    <property type="entry name" value="P-loop_NTPase"/>
</dbReference>
<keyword evidence="6 11" id="KW-0067">ATP-binding</keyword>
<evidence type="ECO:0000256" key="11">
    <source>
        <dbReference type="PROSITE-ProRule" id="PRU00283"/>
    </source>
</evidence>
<reference evidence="16" key="4">
    <citation type="submission" date="2025-05" db="UniProtKB">
        <authorList>
            <consortium name="Ensembl"/>
        </authorList>
    </citation>
    <scope>IDENTIFICATION</scope>
</reference>
<evidence type="ECO:0000256" key="8">
    <source>
        <dbReference type="ARBA" id="ARBA00023175"/>
    </source>
</evidence>
<keyword evidence="9" id="KW-0206">Cytoskeleton</keyword>
<keyword evidence="3" id="KW-0963">Cytoplasm</keyword>
<evidence type="ECO:0000256" key="4">
    <source>
        <dbReference type="ARBA" id="ARBA00022701"/>
    </source>
</evidence>
<reference evidence="16" key="2">
    <citation type="submission" date="2020-05" db="EMBL/GenBank/DDBJ databases">
        <authorList>
            <person name="Moser M."/>
        </authorList>
    </citation>
    <scope>NUCLEOTIDE SEQUENCE [LARGE SCALE GENOMIC DNA]</scope>
</reference>
<proteinExistence type="inferred from homology"/>
<dbReference type="Proteomes" id="UP000246464">
    <property type="component" value="Chromosome 5"/>
</dbReference>
<keyword evidence="5 11" id="KW-0547">Nucleotide-binding</keyword>
<dbReference type="GO" id="GO:0008017">
    <property type="term" value="F:microtubule binding"/>
    <property type="evidence" value="ECO:0007669"/>
    <property type="project" value="InterPro"/>
</dbReference>
<evidence type="ECO:0000256" key="9">
    <source>
        <dbReference type="ARBA" id="ARBA00023212"/>
    </source>
</evidence>